<evidence type="ECO:0000313" key="2">
    <source>
        <dbReference type="EMBL" id="SEA43357.1"/>
    </source>
</evidence>
<keyword evidence="1" id="KW-1133">Transmembrane helix</keyword>
<proteinExistence type="predicted"/>
<gene>
    <name evidence="2" type="ORF">SAMN05443550_103213</name>
</gene>
<dbReference type="AlphaFoldDB" id="A0A1H4B5F6"/>
<reference evidence="2 3" key="1">
    <citation type="submission" date="2016-10" db="EMBL/GenBank/DDBJ databases">
        <authorList>
            <person name="de Groot N.N."/>
        </authorList>
    </citation>
    <scope>NUCLEOTIDE SEQUENCE [LARGE SCALE GENOMIC DNA]</scope>
    <source>
        <strain evidence="2 3">DSM 19033</strain>
    </source>
</reference>
<name>A0A1H4B5F6_9SPHI</name>
<protein>
    <submittedName>
        <fullName evidence="2">Uncharacterized protein</fullName>
    </submittedName>
</protein>
<organism evidence="2 3">
    <name type="scientific">Pedobacter hartonius</name>
    <dbReference type="NCBI Taxonomy" id="425514"/>
    <lineage>
        <taxon>Bacteria</taxon>
        <taxon>Pseudomonadati</taxon>
        <taxon>Bacteroidota</taxon>
        <taxon>Sphingobacteriia</taxon>
        <taxon>Sphingobacteriales</taxon>
        <taxon>Sphingobacteriaceae</taxon>
        <taxon>Pedobacter</taxon>
    </lineage>
</organism>
<dbReference type="RefSeq" id="WP_175470499.1">
    <property type="nucleotide sequence ID" value="NZ_FNRA01000003.1"/>
</dbReference>
<accession>A0A1H4B5F6</accession>
<keyword evidence="1" id="KW-0472">Membrane</keyword>
<evidence type="ECO:0000313" key="3">
    <source>
        <dbReference type="Proteomes" id="UP000198850"/>
    </source>
</evidence>
<dbReference type="Proteomes" id="UP000198850">
    <property type="component" value="Unassembled WGS sequence"/>
</dbReference>
<sequence length="54" mass="6356">MSNLIIFALHMAVAIFIVIPMFLLLFTLKFFKVTYQLIKHYVLHIEEPQPTIAH</sequence>
<keyword evidence="3" id="KW-1185">Reference proteome</keyword>
<dbReference type="EMBL" id="FNRA01000003">
    <property type="protein sequence ID" value="SEA43357.1"/>
    <property type="molecule type" value="Genomic_DNA"/>
</dbReference>
<keyword evidence="1" id="KW-0812">Transmembrane</keyword>
<evidence type="ECO:0000256" key="1">
    <source>
        <dbReference type="SAM" id="Phobius"/>
    </source>
</evidence>
<feature type="transmembrane region" description="Helical" evidence="1">
    <location>
        <begin position="6"/>
        <end position="31"/>
    </location>
</feature>